<evidence type="ECO:0000313" key="8">
    <source>
        <dbReference type="EMBL" id="KAK1804308.1"/>
    </source>
</evidence>
<gene>
    <name evidence="8" type="ORF">P4O66_020345</name>
</gene>
<evidence type="ECO:0000256" key="6">
    <source>
        <dbReference type="RuleBase" id="RU003540"/>
    </source>
</evidence>
<keyword evidence="9" id="KW-1185">Reference proteome</keyword>
<dbReference type="PANTHER" id="PTHR10502">
    <property type="entry name" value="ANNEXIN"/>
    <property type="match status" value="1"/>
</dbReference>
<dbReference type="Gene3D" id="1.10.220.10">
    <property type="entry name" value="Annexin"/>
    <property type="match status" value="4"/>
</dbReference>
<dbReference type="AlphaFoldDB" id="A0AAD8ZU54"/>
<dbReference type="InterPro" id="IPR018252">
    <property type="entry name" value="Annexin_repeat_CS"/>
</dbReference>
<dbReference type="GO" id="GO:0005886">
    <property type="term" value="C:plasma membrane"/>
    <property type="evidence" value="ECO:0007669"/>
    <property type="project" value="TreeGrafter"/>
</dbReference>
<sequence length="727" mass="80301">MPGPKRFLLACTSMPLQVGWDWNLTVCLGLLALLLLLMGGFAVGFTQAVEKPGGRQLLAALLLFKRSSLRILQESGVVRMAVNETHREFHRLLSLPRAALDKSGTLTGLFNYLEGLEKLAPAGKPSVLMGTLLTPTAGEEATGGLSGGPDCGPVWSMVRLSRVSQTPARLQGSALGGMSYDLSMDCYKGYGDYGDRGECGDISLWLDLDSNYTEDPPLEVEEVLYGDPPNDSDIQSTVSKNDEPPAPKIPPKVLPRRYRLGARKPSCAKCLEATSSEEETPFARAHSPGTRAPVPKPHKGTKRRHQCPPQRRARWLGRLLRWPPPQIDEGRFPTGSVSVRHLGPCPSHLCPARADPCRVVRSSGLALWRWSQGRIPISWRCAVGEGLCHELSPRSLVREKLHQQVCLVLQAYRGSVKPFVHFNAKKDADILRKAMKGLGTDEDAILMLLTARNNEQRQEIKAAYKKAHGKDLVKELKSELGGKFEDLVVALMSPPHVYDAYELHKAIKGAGTDDKVLIEILASRTPDQIKEIIKTYKKEHGSKLEKDIMGDTSGHYQRLLIILLQGEREEGVDESRVDKDAKELYAAGAEKFGTDEDKFINILGNRSHEHLKKVFDAYKKIAGNDIEESICGECTGNLEVALLAVVKCAKSVPGYFAECLRESTRRAGTDDETLIRIMVSRSEEDMLDIRASYKKMYGESLYRNIQAGEDTDGDYGKALLYLCGGDD</sequence>
<feature type="region of interest" description="Disordered" evidence="7">
    <location>
        <begin position="278"/>
        <end position="308"/>
    </location>
</feature>
<dbReference type="GO" id="GO:0005634">
    <property type="term" value="C:nucleus"/>
    <property type="evidence" value="ECO:0007669"/>
    <property type="project" value="TreeGrafter"/>
</dbReference>
<dbReference type="FunFam" id="1.10.220.10:FF:000001">
    <property type="entry name" value="Annexin"/>
    <property type="match status" value="1"/>
</dbReference>
<organism evidence="8 9">
    <name type="scientific">Electrophorus voltai</name>
    <dbReference type="NCBI Taxonomy" id="2609070"/>
    <lineage>
        <taxon>Eukaryota</taxon>
        <taxon>Metazoa</taxon>
        <taxon>Chordata</taxon>
        <taxon>Craniata</taxon>
        <taxon>Vertebrata</taxon>
        <taxon>Euteleostomi</taxon>
        <taxon>Actinopterygii</taxon>
        <taxon>Neopterygii</taxon>
        <taxon>Teleostei</taxon>
        <taxon>Ostariophysi</taxon>
        <taxon>Gymnotiformes</taxon>
        <taxon>Gymnotoidei</taxon>
        <taxon>Gymnotidae</taxon>
        <taxon>Electrophorus</taxon>
    </lineage>
</organism>
<dbReference type="PROSITE" id="PS51897">
    <property type="entry name" value="ANNEXIN_2"/>
    <property type="match status" value="4"/>
</dbReference>
<feature type="compositionally biased region" description="Basic residues" evidence="7">
    <location>
        <begin position="296"/>
        <end position="308"/>
    </location>
</feature>
<dbReference type="PRINTS" id="PR00201">
    <property type="entry name" value="ANNEXINV"/>
</dbReference>
<dbReference type="GO" id="GO:0005509">
    <property type="term" value="F:calcium ion binding"/>
    <property type="evidence" value="ECO:0007669"/>
    <property type="project" value="InterPro"/>
</dbReference>
<dbReference type="InterPro" id="IPR018502">
    <property type="entry name" value="Annexin_repeat"/>
</dbReference>
<evidence type="ECO:0000256" key="1">
    <source>
        <dbReference type="ARBA" id="ARBA00007831"/>
    </source>
</evidence>
<proteinExistence type="inferred from homology"/>
<name>A0AAD8ZU54_9TELE</name>
<dbReference type="PROSITE" id="PS00223">
    <property type="entry name" value="ANNEXIN_1"/>
    <property type="match status" value="2"/>
</dbReference>
<protein>
    <recommendedName>
        <fullName evidence="6">Annexin</fullName>
    </recommendedName>
</protein>
<keyword evidence="3 6" id="KW-0106">Calcium</keyword>
<comment type="similarity">
    <text evidence="1 6">Belongs to the annexin family.</text>
</comment>
<dbReference type="FunFam" id="1.10.220.10:FF:000002">
    <property type="entry name" value="Annexin"/>
    <property type="match status" value="1"/>
</dbReference>
<comment type="caution">
    <text evidence="8">The sequence shown here is derived from an EMBL/GenBank/DDBJ whole genome shotgun (WGS) entry which is preliminary data.</text>
</comment>
<dbReference type="PANTHER" id="PTHR10502:SF135">
    <property type="entry name" value="ANNEXIN"/>
    <property type="match status" value="1"/>
</dbReference>
<dbReference type="EMBL" id="JAROKS010000004">
    <property type="protein sequence ID" value="KAK1804308.1"/>
    <property type="molecule type" value="Genomic_DNA"/>
</dbReference>
<dbReference type="FunFam" id="1.10.220.10:FF:000004">
    <property type="entry name" value="Annexin"/>
    <property type="match status" value="1"/>
</dbReference>
<evidence type="ECO:0000256" key="4">
    <source>
        <dbReference type="ARBA" id="ARBA00023216"/>
    </source>
</evidence>
<feature type="region of interest" description="Disordered" evidence="7">
    <location>
        <begin position="227"/>
        <end position="253"/>
    </location>
</feature>
<dbReference type="GO" id="GO:0005737">
    <property type="term" value="C:cytoplasm"/>
    <property type="evidence" value="ECO:0007669"/>
    <property type="project" value="TreeGrafter"/>
</dbReference>
<dbReference type="GO" id="GO:0012506">
    <property type="term" value="C:vesicle membrane"/>
    <property type="evidence" value="ECO:0007669"/>
    <property type="project" value="TreeGrafter"/>
</dbReference>
<dbReference type="InterPro" id="IPR002392">
    <property type="entry name" value="ANX5"/>
</dbReference>
<evidence type="ECO:0000313" key="9">
    <source>
        <dbReference type="Proteomes" id="UP001239994"/>
    </source>
</evidence>
<keyword evidence="2 6" id="KW-0677">Repeat</keyword>
<evidence type="ECO:0000256" key="3">
    <source>
        <dbReference type="ARBA" id="ARBA00022837"/>
    </source>
</evidence>
<dbReference type="SMART" id="SM00335">
    <property type="entry name" value="ANX"/>
    <property type="match status" value="4"/>
</dbReference>
<evidence type="ECO:0000256" key="7">
    <source>
        <dbReference type="SAM" id="MobiDB-lite"/>
    </source>
</evidence>
<dbReference type="FunFam" id="1.10.220.10:FF:000003">
    <property type="entry name" value="Annexin"/>
    <property type="match status" value="1"/>
</dbReference>
<dbReference type="Pfam" id="PF00191">
    <property type="entry name" value="Annexin"/>
    <property type="match status" value="4"/>
</dbReference>
<dbReference type="GO" id="GO:0050819">
    <property type="term" value="P:negative regulation of coagulation"/>
    <property type="evidence" value="ECO:0007669"/>
    <property type="project" value="InterPro"/>
</dbReference>
<evidence type="ECO:0000256" key="2">
    <source>
        <dbReference type="ARBA" id="ARBA00022737"/>
    </source>
</evidence>
<comment type="domain">
    <text evidence="6">A pair of annexin repeats may form one binding site for calcium and phospholipid.</text>
</comment>
<dbReference type="GO" id="GO:0001786">
    <property type="term" value="F:phosphatidylserine binding"/>
    <property type="evidence" value="ECO:0007669"/>
    <property type="project" value="TreeGrafter"/>
</dbReference>
<accession>A0AAD8ZU54</accession>
<dbReference type="InterPro" id="IPR037104">
    <property type="entry name" value="Annexin_sf"/>
</dbReference>
<dbReference type="SUPFAM" id="SSF47874">
    <property type="entry name" value="Annexin"/>
    <property type="match status" value="1"/>
</dbReference>
<reference evidence="8" key="1">
    <citation type="submission" date="2023-03" db="EMBL/GenBank/DDBJ databases">
        <title>Electrophorus voltai genome.</title>
        <authorList>
            <person name="Bian C."/>
        </authorList>
    </citation>
    <scope>NUCLEOTIDE SEQUENCE</scope>
    <source>
        <strain evidence="8">CB-2022</strain>
        <tissue evidence="8">Muscle</tissue>
    </source>
</reference>
<keyword evidence="5 6" id="KW-0111">Calcium/phospholipid-binding</keyword>
<evidence type="ECO:0000256" key="5">
    <source>
        <dbReference type="ARBA" id="ARBA00023302"/>
    </source>
</evidence>
<keyword evidence="4 6" id="KW-0041">Annexin</keyword>
<dbReference type="Proteomes" id="UP001239994">
    <property type="component" value="Unassembled WGS sequence"/>
</dbReference>
<dbReference type="InterPro" id="IPR001464">
    <property type="entry name" value="Annexin"/>
</dbReference>
<dbReference type="PRINTS" id="PR00196">
    <property type="entry name" value="ANNEXIN"/>
</dbReference>
<dbReference type="GO" id="GO:0005544">
    <property type="term" value="F:calcium-dependent phospholipid binding"/>
    <property type="evidence" value="ECO:0007669"/>
    <property type="project" value="UniProtKB-KW"/>
</dbReference>